<evidence type="ECO:0000313" key="2">
    <source>
        <dbReference type="EMBL" id="CAH3147222.1"/>
    </source>
</evidence>
<reference evidence="2 3" key="1">
    <citation type="submission" date="2022-05" db="EMBL/GenBank/DDBJ databases">
        <authorList>
            <consortium name="Genoscope - CEA"/>
            <person name="William W."/>
        </authorList>
    </citation>
    <scope>NUCLEOTIDE SEQUENCE [LARGE SCALE GENOMIC DNA]</scope>
</reference>
<protein>
    <recommendedName>
        <fullName evidence="4">Transcription factor 25</fullName>
    </recommendedName>
</protein>
<name>A0ABN8PN16_9CNID</name>
<evidence type="ECO:0008006" key="4">
    <source>
        <dbReference type="Google" id="ProtNLM"/>
    </source>
</evidence>
<dbReference type="PANTHER" id="PTHR22684">
    <property type="entry name" value="NULP1-RELATED"/>
    <property type="match status" value="1"/>
</dbReference>
<gene>
    <name evidence="2" type="ORF">PEVE_00044196</name>
</gene>
<dbReference type="EMBL" id="CALNXI010000926">
    <property type="protein sequence ID" value="CAH3147222.1"/>
    <property type="molecule type" value="Genomic_DNA"/>
</dbReference>
<dbReference type="Pfam" id="PF04910">
    <property type="entry name" value="Tcf25"/>
    <property type="match status" value="1"/>
</dbReference>
<organism evidence="2 3">
    <name type="scientific">Porites evermanni</name>
    <dbReference type="NCBI Taxonomy" id="104178"/>
    <lineage>
        <taxon>Eukaryota</taxon>
        <taxon>Metazoa</taxon>
        <taxon>Cnidaria</taxon>
        <taxon>Anthozoa</taxon>
        <taxon>Hexacorallia</taxon>
        <taxon>Scleractinia</taxon>
        <taxon>Fungiina</taxon>
        <taxon>Poritidae</taxon>
        <taxon>Porites</taxon>
    </lineage>
</organism>
<feature type="region of interest" description="Disordered" evidence="1">
    <location>
        <begin position="18"/>
        <end position="151"/>
    </location>
</feature>
<feature type="compositionally biased region" description="Polar residues" evidence="1">
    <location>
        <begin position="113"/>
        <end position="123"/>
    </location>
</feature>
<keyword evidence="3" id="KW-1185">Reference proteome</keyword>
<dbReference type="PANTHER" id="PTHR22684:SF0">
    <property type="entry name" value="RIBOSOME QUALITY CONTROL COMPLEX SUBUNIT TCF25"/>
    <property type="match status" value="1"/>
</dbReference>
<feature type="compositionally biased region" description="Basic residues" evidence="1">
    <location>
        <begin position="93"/>
        <end position="104"/>
    </location>
</feature>
<accession>A0ABN8PN16</accession>
<sequence length="681" mass="78293">MSSRVLRKLQGDKELEILHNEEEEEDELNFTSAKSKKKQKVAVNPFDLLNVDDEQSAEDSQDDQEEENLKETAENCVAEEKPSSTEPAEKQGAKKKRKKKKKKGKGETENGKVTNNGKNSTDCAKNKEVKNSQETEKQVEMPAPVATFGQSTSRSLYTKPLLGVEHRHLNAENEMKKRFGSHVVRAENRHRRAHHRVYHHSSRLVTPKPTWPRMGATGISMNISDSKHGYTYFEFEHSPSYQEVQFLFLDAVESLNPNNISAILHTHPYHVDSLLQLSEICKMGEDFQMAAELIERALYCLERSFHTVFSLTQDYTRLDYRKAENRSFFIALFRQIIFVGQKGCYRTSLELCKLLLSLEPEEDPLGVLLMIDFYALRSEQFSFLIRLFEEWESHRNLSQLPNFAFSVALAYFHASKQTTETQKADEMLQTALIMFPSVLSSLMDKCNVVLDSSLINHQFFSPASFNSDPLALKQLEGLYIGRTYHVWKEPEVIDWLAVNVRVVLERVQAQDPLVQECKQKRQVRYRGTPRNVYRHILMSDIKDATASLPMDLANVPLLSYDPLPPRESFAGYMRPRRNLPREEEHGGALSMFFRSLLPSFYSQTADGQRERLEMRLEQPVEGAEGGPRPLRDTEFARGVENLMVAMRELLNTLSYRGQPEGEQGDDAGENEEEWEEGQENH</sequence>
<comment type="caution">
    <text evidence="2">The sequence shown here is derived from an EMBL/GenBank/DDBJ whole genome shotgun (WGS) entry which is preliminary data.</text>
</comment>
<dbReference type="Proteomes" id="UP001159427">
    <property type="component" value="Unassembled WGS sequence"/>
</dbReference>
<evidence type="ECO:0000256" key="1">
    <source>
        <dbReference type="SAM" id="MobiDB-lite"/>
    </source>
</evidence>
<feature type="compositionally biased region" description="Basic and acidic residues" evidence="1">
    <location>
        <begin position="67"/>
        <end position="92"/>
    </location>
</feature>
<proteinExistence type="predicted"/>
<feature type="compositionally biased region" description="Basic and acidic residues" evidence="1">
    <location>
        <begin position="124"/>
        <end position="139"/>
    </location>
</feature>
<feature type="compositionally biased region" description="Acidic residues" evidence="1">
    <location>
        <begin position="662"/>
        <end position="681"/>
    </location>
</feature>
<feature type="compositionally biased region" description="Acidic residues" evidence="1">
    <location>
        <begin position="50"/>
        <end position="66"/>
    </location>
</feature>
<evidence type="ECO:0000313" key="3">
    <source>
        <dbReference type="Proteomes" id="UP001159427"/>
    </source>
</evidence>
<dbReference type="InterPro" id="IPR006994">
    <property type="entry name" value="TCF25/Rqc1"/>
</dbReference>
<feature type="region of interest" description="Disordered" evidence="1">
    <location>
        <begin position="653"/>
        <end position="681"/>
    </location>
</feature>